<feature type="transmembrane region" description="Helical" evidence="2">
    <location>
        <begin position="67"/>
        <end position="88"/>
    </location>
</feature>
<dbReference type="RefSeq" id="WP_213297796.1">
    <property type="nucleotide sequence ID" value="NZ_JAGYVZ010000006.1"/>
</dbReference>
<organism evidence="3 4">
    <name type="scientific">Flavobacterium psychroterrae</name>
    <dbReference type="NCBI Taxonomy" id="2133767"/>
    <lineage>
        <taxon>Bacteria</taxon>
        <taxon>Pseudomonadati</taxon>
        <taxon>Bacteroidota</taxon>
        <taxon>Flavobacteriia</taxon>
        <taxon>Flavobacteriales</taxon>
        <taxon>Flavobacteriaceae</taxon>
        <taxon>Flavobacterium</taxon>
    </lineage>
</organism>
<gene>
    <name evidence="3" type="ORF">KHA90_08460</name>
</gene>
<dbReference type="EMBL" id="JAGYVZ010000006">
    <property type="protein sequence ID" value="MBS7231055.1"/>
    <property type="molecule type" value="Genomic_DNA"/>
</dbReference>
<protein>
    <recommendedName>
        <fullName evidence="5">DUF4190 domain-containing protein</fullName>
    </recommendedName>
</protein>
<evidence type="ECO:0000313" key="3">
    <source>
        <dbReference type="EMBL" id="MBS7231055.1"/>
    </source>
</evidence>
<evidence type="ECO:0000256" key="1">
    <source>
        <dbReference type="SAM" id="MobiDB-lite"/>
    </source>
</evidence>
<proteinExistence type="predicted"/>
<sequence>MDNNSQQNAGQGMGIAALVLGIVAILVSFIPCVGIIAIVFGLLAIVFGAIGVSQARNNNVSAALPQAGFFLGVLSIAIVIIVMVFFVVKVSSNIKDKENNEDEFTEDFDSQNTDSVKVQDSLNT</sequence>
<keyword evidence="2" id="KW-1133">Transmembrane helix</keyword>
<name>A0ABS5PB26_9FLAO</name>
<accession>A0ABS5PB26</accession>
<feature type="region of interest" description="Disordered" evidence="1">
    <location>
        <begin position="100"/>
        <end position="124"/>
    </location>
</feature>
<feature type="transmembrane region" description="Helical" evidence="2">
    <location>
        <begin position="35"/>
        <end position="55"/>
    </location>
</feature>
<comment type="caution">
    <text evidence="3">The sequence shown here is derived from an EMBL/GenBank/DDBJ whole genome shotgun (WGS) entry which is preliminary data.</text>
</comment>
<evidence type="ECO:0000256" key="2">
    <source>
        <dbReference type="SAM" id="Phobius"/>
    </source>
</evidence>
<feature type="compositionally biased region" description="Polar residues" evidence="1">
    <location>
        <begin position="110"/>
        <end position="124"/>
    </location>
</feature>
<dbReference type="Proteomes" id="UP000722625">
    <property type="component" value="Unassembled WGS sequence"/>
</dbReference>
<reference evidence="3 4" key="1">
    <citation type="journal article" date="2018" name="Int. J. Syst. Evol. Microbiol.">
        <title>Flavobacterium chryseum sp. nov. and Flavobacterium psychroterrae sp. nov., novel environmental bacteria isolated from Antarctica.</title>
        <authorList>
            <person name="Kralova S."/>
            <person name="Svec P."/>
            <person name="Busse H.J."/>
            <person name="Stankova E."/>
            <person name="Vaczi P."/>
            <person name="Sedlacek I."/>
        </authorList>
    </citation>
    <scope>NUCLEOTIDE SEQUENCE [LARGE SCALE GENOMIC DNA]</scope>
    <source>
        <strain evidence="3 4">CCM 8827</strain>
    </source>
</reference>
<keyword evidence="4" id="KW-1185">Reference proteome</keyword>
<keyword evidence="2" id="KW-0472">Membrane</keyword>
<feature type="compositionally biased region" description="Acidic residues" evidence="1">
    <location>
        <begin position="100"/>
        <end position="109"/>
    </location>
</feature>
<keyword evidence="2" id="KW-0812">Transmembrane</keyword>
<evidence type="ECO:0000313" key="4">
    <source>
        <dbReference type="Proteomes" id="UP000722625"/>
    </source>
</evidence>
<evidence type="ECO:0008006" key="5">
    <source>
        <dbReference type="Google" id="ProtNLM"/>
    </source>
</evidence>
<feature type="transmembrane region" description="Helical" evidence="2">
    <location>
        <begin position="12"/>
        <end position="30"/>
    </location>
</feature>